<gene>
    <name evidence="2" type="ORF">CMC5_049470</name>
</gene>
<organism evidence="2 3">
    <name type="scientific">Chondromyces crocatus</name>
    <dbReference type="NCBI Taxonomy" id="52"/>
    <lineage>
        <taxon>Bacteria</taxon>
        <taxon>Pseudomonadati</taxon>
        <taxon>Myxococcota</taxon>
        <taxon>Polyangia</taxon>
        <taxon>Polyangiales</taxon>
        <taxon>Polyangiaceae</taxon>
        <taxon>Chondromyces</taxon>
    </lineage>
</organism>
<sequence length="269" mass="29872">MSDYGDVVEACLKREYVIVVGAEDYYDRAGNKMMFMAHAVRYVRLYARRFDITTVLYFRGSAHTTAQTNALETSVRKYGGTPKPVRQWSDVAAHINTKRVNGCAKRVQVLIFFAHGSPGQIWLSASEKLFLTAAEVARVDASSFVPKDDTNPRYSYRHVTSWACQTANAGNTGSAEDNLKASLAQTMANTWDIEVYASITQTDYTKTWAGWHPLDTNADRHHIDNAVWEEDGADGSVRSGTGSDQGTMPSGMYVLRPGQTSGYRTRSLD</sequence>
<feature type="region of interest" description="Disordered" evidence="1">
    <location>
        <begin position="228"/>
        <end position="269"/>
    </location>
</feature>
<dbReference type="STRING" id="52.CMC5_049470"/>
<accession>A0A0K1EIU6</accession>
<reference evidence="2 3" key="1">
    <citation type="submission" date="2015-07" db="EMBL/GenBank/DDBJ databases">
        <title>Genome analysis of myxobacterium Chondromyces crocatus Cm c5 reveals a high potential for natural compound synthesis and the genetic basis for the loss of fruiting body formation.</title>
        <authorList>
            <person name="Zaburannyi N."/>
            <person name="Bunk B."/>
            <person name="Maier J."/>
            <person name="Overmann J."/>
            <person name="Mueller R."/>
        </authorList>
    </citation>
    <scope>NUCLEOTIDE SEQUENCE [LARGE SCALE GENOMIC DNA]</scope>
    <source>
        <strain evidence="2 3">Cm c5</strain>
    </source>
</reference>
<feature type="compositionally biased region" description="Polar residues" evidence="1">
    <location>
        <begin position="258"/>
        <end position="269"/>
    </location>
</feature>
<dbReference type="Proteomes" id="UP000067626">
    <property type="component" value="Chromosome"/>
</dbReference>
<keyword evidence="3" id="KW-1185">Reference proteome</keyword>
<proteinExistence type="predicted"/>
<protein>
    <submittedName>
        <fullName evidence="2">Uncharacterized protein</fullName>
    </submittedName>
</protein>
<dbReference type="KEGG" id="ccro:CMC5_049470"/>
<dbReference type="EMBL" id="CP012159">
    <property type="protein sequence ID" value="AKT40791.1"/>
    <property type="molecule type" value="Genomic_DNA"/>
</dbReference>
<dbReference type="AlphaFoldDB" id="A0A0K1EIU6"/>
<evidence type="ECO:0000256" key="1">
    <source>
        <dbReference type="SAM" id="MobiDB-lite"/>
    </source>
</evidence>
<evidence type="ECO:0000313" key="2">
    <source>
        <dbReference type="EMBL" id="AKT40791.1"/>
    </source>
</evidence>
<evidence type="ECO:0000313" key="3">
    <source>
        <dbReference type="Proteomes" id="UP000067626"/>
    </source>
</evidence>
<name>A0A0K1EIU6_CHOCO</name>
<feature type="compositionally biased region" description="Polar residues" evidence="1">
    <location>
        <begin position="238"/>
        <end position="248"/>
    </location>
</feature>